<keyword evidence="2" id="KW-1185">Reference proteome</keyword>
<proteinExistence type="predicted"/>
<protein>
    <submittedName>
        <fullName evidence="1">DUF3549 family protein</fullName>
    </submittedName>
</protein>
<accession>A0ABS8GC71</accession>
<sequence length="344" mass="37883">MGAQITTISEFLLQAGTEYRVFDLGRGIRKIAAQDFLDMENARKPAPCPRQQHGWFGLVFWNKQLSEQQYIWFIKLPLDEQGLIMPAGRDQFMHIIVEALGAQLEHTEQKNGQLPENPFTFIPTQQQLADFNSISRVRLGLPASQHFNAALSYVQAPAQGNWHELAVQGLADVAARIGDEEVLAALCDNLPSLPATVRKSLLTSLENQPVPVRLAEVITHLLNASPNDGALWSEGLRALAQSPCTGLVAQQIDAVLEGELARSLDVLIVIAGRLWHHLDNTRLMRFLDAVAQLNQTTPGLFHGVYADLVQLPDLRAAMLGVLRDPNRSQVLSAAIGELFSEAGQ</sequence>
<dbReference type="Pfam" id="PF12069">
    <property type="entry name" value="DUF3549"/>
    <property type="match status" value="1"/>
</dbReference>
<dbReference type="Proteomes" id="UP001520878">
    <property type="component" value="Unassembled WGS sequence"/>
</dbReference>
<evidence type="ECO:0000313" key="2">
    <source>
        <dbReference type="Proteomes" id="UP001520878"/>
    </source>
</evidence>
<dbReference type="RefSeq" id="WP_229162767.1">
    <property type="nucleotide sequence ID" value="NZ_JAJEWP010000007.1"/>
</dbReference>
<name>A0ABS8GC71_9ALTE</name>
<organism evidence="1 2">
    <name type="scientific">Fluctibacter halophilus</name>
    <dbReference type="NCBI Taxonomy" id="226011"/>
    <lineage>
        <taxon>Bacteria</taxon>
        <taxon>Pseudomonadati</taxon>
        <taxon>Pseudomonadota</taxon>
        <taxon>Gammaproteobacteria</taxon>
        <taxon>Alteromonadales</taxon>
        <taxon>Alteromonadaceae</taxon>
        <taxon>Fluctibacter</taxon>
    </lineage>
</organism>
<comment type="caution">
    <text evidence="1">The sequence shown here is derived from an EMBL/GenBank/DDBJ whole genome shotgun (WGS) entry which is preliminary data.</text>
</comment>
<gene>
    <name evidence="1" type="ORF">LJ739_18005</name>
</gene>
<reference evidence="1 2" key="1">
    <citation type="submission" date="2021-10" db="EMBL/GenBank/DDBJ databases">
        <title>Draft genome of Aestuariibacter halophilus JC2043.</title>
        <authorList>
            <person name="Emsley S.A."/>
            <person name="Pfannmuller K.M."/>
            <person name="Ushijima B."/>
            <person name="Saw J.H."/>
            <person name="Videau P."/>
        </authorList>
    </citation>
    <scope>NUCLEOTIDE SEQUENCE [LARGE SCALE GENOMIC DNA]</scope>
    <source>
        <strain evidence="1 2">JC2043</strain>
    </source>
</reference>
<dbReference type="InterPro" id="IPR021936">
    <property type="entry name" value="DUF3549"/>
</dbReference>
<evidence type="ECO:0000313" key="1">
    <source>
        <dbReference type="EMBL" id="MCC2618155.1"/>
    </source>
</evidence>
<dbReference type="EMBL" id="JAJEWP010000007">
    <property type="protein sequence ID" value="MCC2618155.1"/>
    <property type="molecule type" value="Genomic_DNA"/>
</dbReference>